<accession>A0AAD9NGZ9</accession>
<name>A0AAD9NGZ9_9ANNE</name>
<evidence type="ECO:0000256" key="1">
    <source>
        <dbReference type="SAM" id="MobiDB-lite"/>
    </source>
</evidence>
<keyword evidence="3" id="KW-1185">Reference proteome</keyword>
<feature type="region of interest" description="Disordered" evidence="1">
    <location>
        <begin position="1"/>
        <end position="21"/>
    </location>
</feature>
<gene>
    <name evidence="2" type="ORF">LSH36_19g12006</name>
</gene>
<protein>
    <submittedName>
        <fullName evidence="2">Uncharacterized protein</fullName>
    </submittedName>
</protein>
<dbReference type="EMBL" id="JAODUP010000019">
    <property type="protein sequence ID" value="KAK2168248.1"/>
    <property type="molecule type" value="Genomic_DNA"/>
</dbReference>
<organism evidence="2 3">
    <name type="scientific">Paralvinella palmiformis</name>
    <dbReference type="NCBI Taxonomy" id="53620"/>
    <lineage>
        <taxon>Eukaryota</taxon>
        <taxon>Metazoa</taxon>
        <taxon>Spiralia</taxon>
        <taxon>Lophotrochozoa</taxon>
        <taxon>Annelida</taxon>
        <taxon>Polychaeta</taxon>
        <taxon>Sedentaria</taxon>
        <taxon>Canalipalpata</taxon>
        <taxon>Terebellida</taxon>
        <taxon>Terebelliformia</taxon>
        <taxon>Alvinellidae</taxon>
        <taxon>Paralvinella</taxon>
    </lineage>
</organism>
<dbReference type="Proteomes" id="UP001208570">
    <property type="component" value="Unassembled WGS sequence"/>
</dbReference>
<proteinExistence type="predicted"/>
<dbReference type="AlphaFoldDB" id="A0AAD9NGZ9"/>
<evidence type="ECO:0000313" key="2">
    <source>
        <dbReference type="EMBL" id="KAK2168248.1"/>
    </source>
</evidence>
<reference evidence="2" key="1">
    <citation type="journal article" date="2023" name="Mol. Biol. Evol.">
        <title>Third-Generation Sequencing Reveals the Adaptive Role of the Epigenome in Three Deep-Sea Polychaetes.</title>
        <authorList>
            <person name="Perez M."/>
            <person name="Aroh O."/>
            <person name="Sun Y."/>
            <person name="Lan Y."/>
            <person name="Juniper S.K."/>
            <person name="Young C.R."/>
            <person name="Angers B."/>
            <person name="Qian P.Y."/>
        </authorList>
    </citation>
    <scope>NUCLEOTIDE SEQUENCE</scope>
    <source>
        <strain evidence="2">P08H-3</strain>
    </source>
</reference>
<evidence type="ECO:0000313" key="3">
    <source>
        <dbReference type="Proteomes" id="UP001208570"/>
    </source>
</evidence>
<sequence length="83" mass="9517">MAYHKSQVRGAEPRKAEDIYGDCTKGTDVHARRSALTPDPWDQGHTVTYTVFTDHGSYTHSDRVSAQEFICEDYVPGYDQFRF</sequence>
<comment type="caution">
    <text evidence="2">The sequence shown here is derived from an EMBL/GenBank/DDBJ whole genome shotgun (WGS) entry which is preliminary data.</text>
</comment>